<keyword evidence="2" id="KW-1185">Reference proteome</keyword>
<gene>
    <name evidence="1" type="ORF">WMSIL1_LOCUS13351</name>
</gene>
<dbReference type="EMBL" id="CABIJS010000694">
    <property type="protein sequence ID" value="VUZ55527.1"/>
    <property type="molecule type" value="Genomic_DNA"/>
</dbReference>
<accession>A0A564Z7M8</accession>
<evidence type="ECO:0000313" key="2">
    <source>
        <dbReference type="Proteomes" id="UP000321570"/>
    </source>
</evidence>
<dbReference type="Proteomes" id="UP000321570">
    <property type="component" value="Unassembled WGS sequence"/>
</dbReference>
<evidence type="ECO:0000313" key="1">
    <source>
        <dbReference type="EMBL" id="VUZ55527.1"/>
    </source>
</evidence>
<proteinExistence type="predicted"/>
<name>A0A564Z7M8_HYMDI</name>
<reference evidence="1 2" key="1">
    <citation type="submission" date="2019-07" db="EMBL/GenBank/DDBJ databases">
        <authorList>
            <person name="Jastrzebski P J."/>
            <person name="Paukszto L."/>
            <person name="Jastrzebski P J."/>
        </authorList>
    </citation>
    <scope>NUCLEOTIDE SEQUENCE [LARGE SCALE GENOMIC DNA]</scope>
    <source>
        <strain evidence="1 2">WMS-il1</strain>
    </source>
</reference>
<sequence length="51" mass="5927">MLARLIESRALELLGSAICNWSSREQAWTRVQRPPQPVSNQDPWSPTWFCI</sequence>
<dbReference type="AlphaFoldDB" id="A0A564Z7M8"/>
<protein>
    <submittedName>
        <fullName evidence="1">Uncharacterized protein</fullName>
    </submittedName>
</protein>
<organism evidence="1 2">
    <name type="scientific">Hymenolepis diminuta</name>
    <name type="common">Rat tapeworm</name>
    <dbReference type="NCBI Taxonomy" id="6216"/>
    <lineage>
        <taxon>Eukaryota</taxon>
        <taxon>Metazoa</taxon>
        <taxon>Spiralia</taxon>
        <taxon>Lophotrochozoa</taxon>
        <taxon>Platyhelminthes</taxon>
        <taxon>Cestoda</taxon>
        <taxon>Eucestoda</taxon>
        <taxon>Cyclophyllidea</taxon>
        <taxon>Hymenolepididae</taxon>
        <taxon>Hymenolepis</taxon>
    </lineage>
</organism>